<dbReference type="AlphaFoldDB" id="A0A9Q0MZT6"/>
<accession>A0A9Q0MZT6</accession>
<sequence length="241" mass="27894">MLLSQKMLSAILCLLQYVLTLVLRNNLFIFVTELRSNDMLIANLNLNNASYNIYRCISLSNDNILTLHRVGETKKQFESLVTLLNERLTSPLPGIALNVFVSHVLDACRWIDTRLPDKKCSRTRQMSSAIAFMKLVSLIDVNVVFLISTQTFPFPSALYNSNRNDVKILDLYYVVAVCLISSWRTKRKFVFENVGYNFTVFHAALNTPENSNYTRNYFYRDSYRLRIKTATKNRTEISVFI</sequence>
<dbReference type="Proteomes" id="UP001151699">
    <property type="component" value="Chromosome B"/>
</dbReference>
<comment type="caution">
    <text evidence="1">The sequence shown here is derived from an EMBL/GenBank/DDBJ whole genome shotgun (WGS) entry which is preliminary data.</text>
</comment>
<reference evidence="1" key="1">
    <citation type="submission" date="2022-07" db="EMBL/GenBank/DDBJ databases">
        <authorList>
            <person name="Trinca V."/>
            <person name="Uliana J.V.C."/>
            <person name="Torres T.T."/>
            <person name="Ward R.J."/>
            <person name="Monesi N."/>
        </authorList>
    </citation>
    <scope>NUCLEOTIDE SEQUENCE</scope>
    <source>
        <strain evidence="1">HSMRA1968</strain>
        <tissue evidence="1">Whole embryos</tissue>
    </source>
</reference>
<keyword evidence="2" id="KW-1185">Reference proteome</keyword>
<name>A0A9Q0MZT6_9DIPT</name>
<protein>
    <submittedName>
        <fullName evidence="1">Uncharacterized protein</fullName>
    </submittedName>
</protein>
<evidence type="ECO:0000313" key="1">
    <source>
        <dbReference type="EMBL" id="KAJ6640954.1"/>
    </source>
</evidence>
<organism evidence="1 2">
    <name type="scientific">Pseudolycoriella hygida</name>
    <dbReference type="NCBI Taxonomy" id="35572"/>
    <lineage>
        <taxon>Eukaryota</taxon>
        <taxon>Metazoa</taxon>
        <taxon>Ecdysozoa</taxon>
        <taxon>Arthropoda</taxon>
        <taxon>Hexapoda</taxon>
        <taxon>Insecta</taxon>
        <taxon>Pterygota</taxon>
        <taxon>Neoptera</taxon>
        <taxon>Endopterygota</taxon>
        <taxon>Diptera</taxon>
        <taxon>Nematocera</taxon>
        <taxon>Sciaroidea</taxon>
        <taxon>Sciaridae</taxon>
        <taxon>Pseudolycoriella</taxon>
    </lineage>
</organism>
<proteinExistence type="predicted"/>
<evidence type="ECO:0000313" key="2">
    <source>
        <dbReference type="Proteomes" id="UP001151699"/>
    </source>
</evidence>
<gene>
    <name evidence="1" type="ORF">Bhyg_05887</name>
</gene>
<dbReference type="EMBL" id="WJQU01000002">
    <property type="protein sequence ID" value="KAJ6640954.1"/>
    <property type="molecule type" value="Genomic_DNA"/>
</dbReference>